<evidence type="ECO:0000313" key="8">
    <source>
        <dbReference type="WBParaSite" id="nRc.2.0.1.t32474-RA"/>
    </source>
</evidence>
<dbReference type="Proteomes" id="UP000887565">
    <property type="component" value="Unplaced"/>
</dbReference>
<evidence type="ECO:0000256" key="3">
    <source>
        <dbReference type="ARBA" id="ARBA00022692"/>
    </source>
</evidence>
<name>A0A915K3R3_ROMCU</name>
<feature type="transmembrane region" description="Helical" evidence="6">
    <location>
        <begin position="361"/>
        <end position="390"/>
    </location>
</feature>
<feature type="transmembrane region" description="Helical" evidence="6">
    <location>
        <begin position="241"/>
        <end position="274"/>
    </location>
</feature>
<comment type="similarity">
    <text evidence="2">Belongs to the autoinducer-2 exporter (AI-2E) (TC 2.A.86) family.</text>
</comment>
<keyword evidence="5 6" id="KW-0472">Membrane</keyword>
<organism evidence="7 8">
    <name type="scientific">Romanomermis culicivorax</name>
    <name type="common">Nematode worm</name>
    <dbReference type="NCBI Taxonomy" id="13658"/>
    <lineage>
        <taxon>Eukaryota</taxon>
        <taxon>Metazoa</taxon>
        <taxon>Ecdysozoa</taxon>
        <taxon>Nematoda</taxon>
        <taxon>Enoplea</taxon>
        <taxon>Dorylaimia</taxon>
        <taxon>Mermithida</taxon>
        <taxon>Mermithoidea</taxon>
        <taxon>Mermithidae</taxon>
        <taxon>Romanomermis</taxon>
    </lineage>
</organism>
<feature type="transmembrane region" description="Helical" evidence="6">
    <location>
        <begin position="155"/>
        <end position="174"/>
    </location>
</feature>
<feature type="transmembrane region" description="Helical" evidence="6">
    <location>
        <begin position="73"/>
        <end position="97"/>
    </location>
</feature>
<evidence type="ECO:0000256" key="6">
    <source>
        <dbReference type="SAM" id="Phobius"/>
    </source>
</evidence>
<feature type="transmembrane region" description="Helical" evidence="6">
    <location>
        <begin position="201"/>
        <end position="220"/>
    </location>
</feature>
<feature type="transmembrane region" description="Helical" evidence="6">
    <location>
        <begin position="450"/>
        <end position="477"/>
    </location>
</feature>
<comment type="subcellular location">
    <subcellularLocation>
        <location evidence="1">Membrane</location>
        <topology evidence="1">Multi-pass membrane protein</topology>
    </subcellularLocation>
</comment>
<dbReference type="OMA" id="ILETQIM"/>
<feature type="transmembrane region" description="Helical" evidence="6">
    <location>
        <begin position="791"/>
        <end position="810"/>
    </location>
</feature>
<dbReference type="WBParaSite" id="nRc.2.0.1.t32474-RA">
    <property type="protein sequence ID" value="nRc.2.0.1.t32474-RA"/>
    <property type="gene ID" value="nRc.2.0.1.g32474"/>
</dbReference>
<evidence type="ECO:0000256" key="2">
    <source>
        <dbReference type="ARBA" id="ARBA00009773"/>
    </source>
</evidence>
<protein>
    <submittedName>
        <fullName evidence="8">Transmembrane protein 245</fullName>
    </submittedName>
</protein>
<reference evidence="8" key="1">
    <citation type="submission" date="2022-11" db="UniProtKB">
        <authorList>
            <consortium name="WormBaseParasite"/>
        </authorList>
    </citation>
    <scope>IDENTIFICATION</scope>
</reference>
<evidence type="ECO:0000256" key="4">
    <source>
        <dbReference type="ARBA" id="ARBA00022989"/>
    </source>
</evidence>
<keyword evidence="7" id="KW-1185">Reference proteome</keyword>
<feature type="transmembrane region" description="Helical" evidence="6">
    <location>
        <begin position="816"/>
        <end position="838"/>
    </location>
</feature>
<feature type="transmembrane region" description="Helical" evidence="6">
    <location>
        <begin position="759"/>
        <end position="779"/>
    </location>
</feature>
<feature type="transmembrane region" description="Helical" evidence="6">
    <location>
        <begin position="643"/>
        <end position="665"/>
    </location>
</feature>
<keyword evidence="3 6" id="KW-0812">Transmembrane</keyword>
<dbReference type="InterPro" id="IPR002549">
    <property type="entry name" value="AI-2E-like"/>
</dbReference>
<dbReference type="GO" id="GO:0016020">
    <property type="term" value="C:membrane"/>
    <property type="evidence" value="ECO:0007669"/>
    <property type="project" value="UniProtKB-SubCell"/>
</dbReference>
<evidence type="ECO:0000313" key="7">
    <source>
        <dbReference type="Proteomes" id="UP000887565"/>
    </source>
</evidence>
<feature type="transmembrane region" description="Helical" evidence="6">
    <location>
        <begin position="128"/>
        <end position="148"/>
    </location>
</feature>
<dbReference type="Pfam" id="PF01594">
    <property type="entry name" value="AI-2E_transport"/>
    <property type="match status" value="1"/>
</dbReference>
<dbReference type="AlphaFoldDB" id="A0A915K3R3"/>
<sequence>FLVRGLLKQIRQPNGKVSCVNTQKEFWAEKNLIRKQNNMKLNGNAEQNVAKNNEDSLSAESKEDVDRESMKTAIFNVTVMLMAIFFILGTFAAYFLFYDFVKPMIWALIAVRWVRGWLNYLYVHQTPLTVGVFTLPYNIVTELGDFILDLASRNLMAGFLIGASFPACSLVLYYETVPKLLVFLKHVAQNVDSFLGLFRGLWVPTVFLSYIVYIVLFSLLPDTTKSPAVMNMMKSRPLSLVIWIAALAYVCGYFGPFATPTFCVVVTMCSTYYFAPGFPNLNDSTQDFYPQKSSRAQEVAFSTRRRLRKESTRTPFFRRRKNTIEIGPTTKVPSFEQQPSGLPSDPDVIDDQSETDLYLRYLFLACFFVWISLHLWMIFILVVPVGLGLFRRLLIKFRILSIIDRVQNSMSTKLENDLDFLFPSPLRHLFKVVLYMDRQVIKWLRASMDIVGSFTAILVLIVAVAGLAGFVSFQLYYESLYLMHLLTNIANRTLTNNVAFQNWLQTSANATSVSELTDEAMQKAYNIGRSWLSTQVHDIITNDEEKARILETQIMTALNTFFNSWVAKKNDSFSVESIHKGALENWNSVWSAMEEEDWYIFDNIQEYLTVVWSIAESAWLVIKNNMEILIVALSQMLSTVIASGSAVIEFFLDSIVFFTFLMFLLSSSNDEYKPMKIIRDLIPTRREVAIRLTEDIEEAVSSVFLATFKMALFYGMFTWLTHTLLSVNIVFIPSVLASMFAAIPFFGTYIVAIPGVLELWLIRGEPFLAILLFILHYLPSYIVDDAIYSEIRLTTPFVTGMAITGGMLWWGLEGAIFGPLVLCCLLVTGSMYIDIFAFNIPVA</sequence>
<feature type="transmembrane region" description="Helical" evidence="6">
    <location>
        <begin position="729"/>
        <end position="753"/>
    </location>
</feature>
<keyword evidence="4 6" id="KW-1133">Transmembrane helix</keyword>
<dbReference type="PANTHER" id="PTHR21716">
    <property type="entry name" value="TRANSMEMBRANE PROTEIN"/>
    <property type="match status" value="1"/>
</dbReference>
<evidence type="ECO:0000256" key="1">
    <source>
        <dbReference type="ARBA" id="ARBA00004141"/>
    </source>
</evidence>
<accession>A0A915K3R3</accession>
<proteinExistence type="inferred from homology"/>
<evidence type="ECO:0000256" key="5">
    <source>
        <dbReference type="ARBA" id="ARBA00023136"/>
    </source>
</evidence>
<dbReference type="PANTHER" id="PTHR21716:SF4">
    <property type="entry name" value="TRANSMEMBRANE PROTEIN 245"/>
    <property type="match status" value="1"/>
</dbReference>